<dbReference type="InterPro" id="IPR045654">
    <property type="entry name" value="DUF6395"/>
</dbReference>
<evidence type="ECO:0000313" key="3">
    <source>
        <dbReference type="Proteomes" id="UP001596620"/>
    </source>
</evidence>
<proteinExistence type="predicted"/>
<evidence type="ECO:0000313" key="2">
    <source>
        <dbReference type="EMBL" id="MFC7747364.1"/>
    </source>
</evidence>
<comment type="caution">
    <text evidence="2">The sequence shown here is derived from an EMBL/GenBank/DDBJ whole genome shotgun (WGS) entry which is preliminary data.</text>
</comment>
<evidence type="ECO:0000259" key="1">
    <source>
        <dbReference type="Pfam" id="PF13524"/>
    </source>
</evidence>
<dbReference type="Pfam" id="PF19932">
    <property type="entry name" value="DUF6395"/>
    <property type="match status" value="1"/>
</dbReference>
<dbReference type="InterPro" id="IPR055259">
    <property type="entry name" value="YkvP/CgeB_Glyco_trans-like"/>
</dbReference>
<protein>
    <submittedName>
        <fullName evidence="2">DUF6395 domain-containing protein</fullName>
    </submittedName>
</protein>
<sequence length="736" mass="84812">MIINAQADNGKLELGFTPENDDPKTNTVFNSVFKTNQTTRMGSKRCEFHLPADWTLDSVHPDLLALATIAIIYPFCGSRIRVPRGVSKSFHERLRQTTNIRVSPVQGTIKPRQAPSHAVPALSYSGGIDSTAAVALLPEDTHLFYIDRLTQEGMGHTLLNQEAAHYACDAMADMGKNVHKIKTDMPYIRKPVGFNTYLTDSVPALLLADYYGLDTTGHGQTLEIGYQIGHGPYQECQDTEIGKPWSHLLEAVDMPFTLPTIGLSEVMTTQIARQTPYYTFAHACSRGQVHEPCMNCYKCFRKGLLDKTTTDSTLEKSYLDRLFQIDEVQKIIKQSPIYYENVLTYVTAHYNGNHPDMLALKKKTRGDHLQFDWMERWHPKAQALLAPKYRNQIKQTIQKYTKPMDTRDIKAMKQSYNEGDLPETEKATDSKKINILILVRRFDQLFPKHKVKYEFLQAIEAFANVTYHHDDGDILNILNKQPTRPDFIFHYDITAKHRLSPRINNLDKITIPVGTYVIDAHWQNELRRKYFRDNRISLIFSVSKHPFLERFPAYASQFRFLPFSINPDHIKDWQRTKDIDFLLMGHMADNYPFRRAVWDKLAGTQGFVYHKHPGHLEKDRSKLIIDDAFGQEINRAKIFFTCGSTYQYPVMKYFEVAGCNTLLIAEPNSDLKALGFQDGVHYIAANQTNFYDKALYYLKHDEERKAIAQEGYKLVHRHHTNRVRAKQFVDMIQAVI</sequence>
<organism evidence="2 3">
    <name type="scientific">Lentibacillus kimchii</name>
    <dbReference type="NCBI Taxonomy" id="1542911"/>
    <lineage>
        <taxon>Bacteria</taxon>
        <taxon>Bacillati</taxon>
        <taxon>Bacillota</taxon>
        <taxon>Bacilli</taxon>
        <taxon>Bacillales</taxon>
        <taxon>Bacillaceae</taxon>
        <taxon>Lentibacillus</taxon>
    </lineage>
</organism>
<dbReference type="Pfam" id="PF13524">
    <property type="entry name" value="Glyco_trans_1_2"/>
    <property type="match status" value="1"/>
</dbReference>
<accession>A0ABW2UU14</accession>
<name>A0ABW2UU14_9BACI</name>
<reference evidence="3" key="1">
    <citation type="journal article" date="2019" name="Int. J. Syst. Evol. Microbiol.">
        <title>The Global Catalogue of Microorganisms (GCM) 10K type strain sequencing project: providing services to taxonomists for standard genome sequencing and annotation.</title>
        <authorList>
            <consortium name="The Broad Institute Genomics Platform"/>
            <consortium name="The Broad Institute Genome Sequencing Center for Infectious Disease"/>
            <person name="Wu L."/>
            <person name="Ma J."/>
        </authorList>
    </citation>
    <scope>NUCLEOTIDE SEQUENCE [LARGE SCALE GENOMIC DNA]</scope>
    <source>
        <strain evidence="3">JCM 30234</strain>
    </source>
</reference>
<dbReference type="RefSeq" id="WP_382358918.1">
    <property type="nucleotide sequence ID" value="NZ_JBHTGR010000022.1"/>
</dbReference>
<dbReference type="Proteomes" id="UP001596620">
    <property type="component" value="Unassembled WGS sequence"/>
</dbReference>
<dbReference type="EMBL" id="JBHTGR010000022">
    <property type="protein sequence ID" value="MFC7747364.1"/>
    <property type="molecule type" value="Genomic_DNA"/>
</dbReference>
<gene>
    <name evidence="2" type="ORF">ACFQU8_08970</name>
</gene>
<feature type="domain" description="Spore protein YkvP/CgeB glycosyl transferase-like" evidence="1">
    <location>
        <begin position="575"/>
        <end position="729"/>
    </location>
</feature>
<keyword evidence="3" id="KW-1185">Reference proteome</keyword>